<dbReference type="Proteomes" id="UP000033664">
    <property type="component" value="Unassembled WGS sequence"/>
</dbReference>
<evidence type="ECO:0000256" key="1">
    <source>
        <dbReference type="ARBA" id="ARBA00022737"/>
    </source>
</evidence>
<dbReference type="EMBL" id="JXXZ01000001">
    <property type="protein sequence ID" value="KJZ02261.1"/>
    <property type="molecule type" value="Genomic_DNA"/>
</dbReference>
<dbReference type="SUPFAM" id="SSF48403">
    <property type="entry name" value="Ankyrin repeat"/>
    <property type="match status" value="1"/>
</dbReference>
<evidence type="ECO:0000256" key="3">
    <source>
        <dbReference type="PROSITE-ProRule" id="PRU00023"/>
    </source>
</evidence>
<comment type="caution">
    <text evidence="5">The sequence shown here is derived from an EMBL/GenBank/DDBJ whole genome shotgun (WGS) entry which is preliminary data.</text>
</comment>
<accession>A0A0F4PST2</accession>
<feature type="transmembrane region" description="Helical" evidence="4">
    <location>
        <begin position="352"/>
        <end position="371"/>
    </location>
</feature>
<keyword evidence="1" id="KW-0677">Repeat</keyword>
<dbReference type="OrthoDB" id="6311156at2"/>
<feature type="transmembrane region" description="Helical" evidence="4">
    <location>
        <begin position="383"/>
        <end position="404"/>
    </location>
</feature>
<gene>
    <name evidence="5" type="ORF">TW72_00915</name>
</gene>
<evidence type="ECO:0000256" key="4">
    <source>
        <dbReference type="SAM" id="Phobius"/>
    </source>
</evidence>
<feature type="transmembrane region" description="Helical" evidence="4">
    <location>
        <begin position="416"/>
        <end position="440"/>
    </location>
</feature>
<name>A0A0F4PST2_9GAMM</name>
<dbReference type="GeneID" id="58227045"/>
<dbReference type="PANTHER" id="PTHR24124">
    <property type="entry name" value="ANKYRIN REPEAT FAMILY A"/>
    <property type="match status" value="1"/>
</dbReference>
<dbReference type="InterPro" id="IPR036770">
    <property type="entry name" value="Ankyrin_rpt-contain_sf"/>
</dbReference>
<proteinExistence type="predicted"/>
<evidence type="ECO:0000313" key="6">
    <source>
        <dbReference type="Proteomes" id="UP000033664"/>
    </source>
</evidence>
<dbReference type="Pfam" id="PF12796">
    <property type="entry name" value="Ank_2"/>
    <property type="match status" value="1"/>
</dbReference>
<dbReference type="PATRIC" id="fig|151081.8.peg.1362"/>
<evidence type="ECO:0000256" key="2">
    <source>
        <dbReference type="ARBA" id="ARBA00023043"/>
    </source>
</evidence>
<organism evidence="5 6">
    <name type="scientific">Pseudoalteromonas ruthenica</name>
    <dbReference type="NCBI Taxonomy" id="151081"/>
    <lineage>
        <taxon>Bacteria</taxon>
        <taxon>Pseudomonadati</taxon>
        <taxon>Pseudomonadota</taxon>
        <taxon>Gammaproteobacteria</taxon>
        <taxon>Alteromonadales</taxon>
        <taxon>Pseudoalteromonadaceae</taxon>
        <taxon>Pseudoalteromonas</taxon>
    </lineage>
</organism>
<protein>
    <submittedName>
        <fullName evidence="5">Ankyrin</fullName>
    </submittedName>
</protein>
<dbReference type="PROSITE" id="PS50297">
    <property type="entry name" value="ANK_REP_REGION"/>
    <property type="match status" value="1"/>
</dbReference>
<reference evidence="5 6" key="1">
    <citation type="journal article" date="2015" name="BMC Genomics">
        <title>Genome mining reveals unlocked bioactive potential of marine Gram-negative bacteria.</title>
        <authorList>
            <person name="Machado H."/>
            <person name="Sonnenschein E.C."/>
            <person name="Melchiorsen J."/>
            <person name="Gram L."/>
        </authorList>
    </citation>
    <scope>NUCLEOTIDE SEQUENCE [LARGE SCALE GENOMIC DNA]</scope>
    <source>
        <strain evidence="5 6">S3137</strain>
    </source>
</reference>
<dbReference type="eggNOG" id="ENOG502Z87K">
    <property type="taxonomic scope" value="Bacteria"/>
</dbReference>
<keyword evidence="4" id="KW-0812">Transmembrane</keyword>
<dbReference type="RefSeq" id="WP_045978994.1">
    <property type="nucleotide sequence ID" value="NZ_DJHQ01000020.1"/>
</dbReference>
<dbReference type="AlphaFoldDB" id="A0A0F4PST2"/>
<dbReference type="GO" id="GO:0010468">
    <property type="term" value="P:regulation of gene expression"/>
    <property type="evidence" value="ECO:0007669"/>
    <property type="project" value="TreeGrafter"/>
</dbReference>
<keyword evidence="4" id="KW-1133">Transmembrane helix</keyword>
<evidence type="ECO:0000313" key="5">
    <source>
        <dbReference type="EMBL" id="KJZ02261.1"/>
    </source>
</evidence>
<feature type="repeat" description="ANK" evidence="3">
    <location>
        <begin position="278"/>
        <end position="310"/>
    </location>
</feature>
<sequence length="445" mass="49917">MEKVLIWPEHYPLLLKGLIEQNGAFILDALEAWPACSTKIEDNVSTTVLPPIYYLVWLAPRDPFDECTFQHISDFDEQAHQYINAAREYFLNNEYTNEQISEFLLERLSQYADVNAQLALESPMSLAQLLFEQRYFSLLEQLLARGALLSSADIMLVWQEVDFRAKFSAFLPQCAADKDTVLDAAKAELVQGKDFFTLLQHLSTDDNLQHLLEQALLAHLQSEHAKQSLAMRFVEQGAKGSEYNEQGQSALMLAAEKGFVAVLEAILGDASMDAKDEQGNTALHYAVAADNSACLKLLLRAGANFHAKNNAGLSCYRYAVERNRKELVRLMEREFGIKELSPQGQYMRVAKVHVLHALVVMLLPLQLFFFFDESIEHKSELTIALTMFSMVAIFFAISLKRCALYPQLKHPFGLGVIRMGSVLSLVAQLGLLSVVALAFLSQLAG</sequence>
<dbReference type="SMART" id="SM00248">
    <property type="entry name" value="ANK"/>
    <property type="match status" value="2"/>
</dbReference>
<keyword evidence="4" id="KW-0472">Membrane</keyword>
<dbReference type="InterPro" id="IPR002110">
    <property type="entry name" value="Ankyrin_rpt"/>
</dbReference>
<dbReference type="PANTHER" id="PTHR24124:SF8">
    <property type="entry name" value="OCA DOMAIN-CONTAINING PROTEIN"/>
    <property type="match status" value="1"/>
</dbReference>
<dbReference type="Gene3D" id="1.25.40.20">
    <property type="entry name" value="Ankyrin repeat-containing domain"/>
    <property type="match status" value="1"/>
</dbReference>
<keyword evidence="6" id="KW-1185">Reference proteome</keyword>
<keyword evidence="2 3" id="KW-0040">ANK repeat</keyword>
<dbReference type="PROSITE" id="PS50088">
    <property type="entry name" value="ANK_REPEAT"/>
    <property type="match status" value="1"/>
</dbReference>